<dbReference type="InterPro" id="IPR013783">
    <property type="entry name" value="Ig-like_fold"/>
</dbReference>
<dbReference type="InterPro" id="IPR030379">
    <property type="entry name" value="G_SEPTIN_dom"/>
</dbReference>
<keyword evidence="2" id="KW-0342">GTP-binding</keyword>
<feature type="repeat" description="Filamin" evidence="1">
    <location>
        <begin position="678"/>
        <end position="779"/>
    </location>
</feature>
<accession>A0AAE0KZR2</accession>
<dbReference type="Gene3D" id="3.40.50.300">
    <property type="entry name" value="P-loop containing nucleotide triphosphate hydrolases"/>
    <property type="match status" value="1"/>
</dbReference>
<dbReference type="InterPro" id="IPR014756">
    <property type="entry name" value="Ig_E-set"/>
</dbReference>
<comment type="caution">
    <text evidence="5">The sequence shown here is derived from an EMBL/GenBank/DDBJ whole genome shotgun (WGS) entry which is preliminary data.</text>
</comment>
<sequence length="967" mass="103348">MASRRGLKTKARLTDEEYGNFPPEKTSWSHDEQSMLYFKICVVGGAGVGKSTLIQVLTNAVGTVPQVTRSFDDSHKFALTFTNNIRPRTVVCTLVDSPAVHGDSTDLQGDIDRVTAYIKDCVKPKERPSNLDFSAHQFLIPVSDGDSCNRVDCCLYILPPHRLTAADSEALLQLSELVAIIPVISRADALSPVEKALLRTHVLEDLRQVGLPPVEPSLQMPGMPLAGICCEVPLIVGCGHTLEGGAPVRRYPWGTFRPELDEHSDLALLRRALFSESSILSLKQRTEGLQIMWQRSREHQPAVHKGAPAEASADLGLFEHLLPSSLPLRGALAIITTILFLLFSIVILNAVKPRPSIIQELDSDAAEPRISSTSTRGQIVPAVRSHIRGPVQLFLAEPQLPGATSTGTWEVVVEETVPWVVIWVSSELLHPSGSADADDVDCTPIVTSLPMYGTLYQSAVDGVSPSWEQPIANDGVRVLHRSSRLMLVPSMADRTALPCSTSGCPEEFTLLLPCRGGAEGDSLTMTMRVARPTRGPFDLEPLQLFKPGSEKPLHAGDTPVTLDWLALHNTTILAKGLTHGELHAFVVGEGSLSINQGLRPMLGGMAVEMRGETPRCVRVTAAVAPLQALLASLTYLQPSTKEGSLGGDSVVVTLTLWDERARETTWRSQQVKLPVRLPSGCSPSKSRVSGSGLDKSAAYTLGVVEVRCVEYNGLLREDGGGSRVTVGIEAGELRQTVEAVDAGDGAFRAQFIRPAGPGYHLSVSIDTQQVPGSPFWVAVEKPVVGKAATAAAATPSKSHGSTPQYSSVASSGGAFTDGAQQLGADELQGLGSRKKAVETRLIQPAGGRDEEEEAPGAFGRKDKDTFNAYVAAVGKAHKGKVRTGTLGGAPREDVNSAAVLASRSGVHSSIASEQVIDAYNAIGGGTKLGCQTAPHIRSIQDHLNRSVELRIIANPNTYSTKKFEDSG</sequence>
<gene>
    <name evidence="5" type="ORF">CYMTET_24668</name>
</gene>
<proteinExistence type="inferred from homology"/>
<evidence type="ECO:0000259" key="4">
    <source>
        <dbReference type="PROSITE" id="PS51719"/>
    </source>
</evidence>
<dbReference type="EMBL" id="LGRX02012863">
    <property type="protein sequence ID" value="KAK3266731.1"/>
    <property type="molecule type" value="Genomic_DNA"/>
</dbReference>
<evidence type="ECO:0000256" key="3">
    <source>
        <dbReference type="SAM" id="MobiDB-lite"/>
    </source>
</evidence>
<dbReference type="PROSITE" id="PS50194">
    <property type="entry name" value="FILAMIN_REPEAT"/>
    <property type="match status" value="1"/>
</dbReference>
<keyword evidence="2" id="KW-0547">Nucleotide-binding</keyword>
<evidence type="ECO:0000256" key="2">
    <source>
        <dbReference type="RuleBase" id="RU004560"/>
    </source>
</evidence>
<dbReference type="GO" id="GO:0005525">
    <property type="term" value="F:GTP binding"/>
    <property type="evidence" value="ECO:0007669"/>
    <property type="project" value="UniProtKB-KW"/>
</dbReference>
<dbReference type="AlphaFoldDB" id="A0AAE0KZR2"/>
<dbReference type="PANTHER" id="PTHR18884">
    <property type="entry name" value="SEPTIN"/>
    <property type="match status" value="1"/>
</dbReference>
<dbReference type="Gene3D" id="2.60.40.10">
    <property type="entry name" value="Immunoglobulins"/>
    <property type="match status" value="1"/>
</dbReference>
<dbReference type="SMART" id="SM00557">
    <property type="entry name" value="IG_FLMN"/>
    <property type="match status" value="1"/>
</dbReference>
<organism evidence="5 6">
    <name type="scientific">Cymbomonas tetramitiformis</name>
    <dbReference type="NCBI Taxonomy" id="36881"/>
    <lineage>
        <taxon>Eukaryota</taxon>
        <taxon>Viridiplantae</taxon>
        <taxon>Chlorophyta</taxon>
        <taxon>Pyramimonadophyceae</taxon>
        <taxon>Pyramimonadales</taxon>
        <taxon>Pyramimonadaceae</taxon>
        <taxon>Cymbomonas</taxon>
    </lineage>
</organism>
<dbReference type="SUPFAM" id="SSF52540">
    <property type="entry name" value="P-loop containing nucleoside triphosphate hydrolases"/>
    <property type="match status" value="1"/>
</dbReference>
<feature type="domain" description="Septin-type G" evidence="4">
    <location>
        <begin position="34"/>
        <end position="301"/>
    </location>
</feature>
<dbReference type="SUPFAM" id="SSF81296">
    <property type="entry name" value="E set domains"/>
    <property type="match status" value="1"/>
</dbReference>
<dbReference type="Pfam" id="PF00630">
    <property type="entry name" value="Filamin"/>
    <property type="match status" value="1"/>
</dbReference>
<dbReference type="PROSITE" id="PS51719">
    <property type="entry name" value="G_SEPTIN"/>
    <property type="match status" value="1"/>
</dbReference>
<dbReference type="Pfam" id="PF00735">
    <property type="entry name" value="Septin"/>
    <property type="match status" value="1"/>
</dbReference>
<evidence type="ECO:0000313" key="5">
    <source>
        <dbReference type="EMBL" id="KAK3266731.1"/>
    </source>
</evidence>
<feature type="region of interest" description="Disordered" evidence="3">
    <location>
        <begin position="830"/>
        <end position="861"/>
    </location>
</feature>
<dbReference type="InterPro" id="IPR027417">
    <property type="entry name" value="P-loop_NTPase"/>
</dbReference>
<dbReference type="InterPro" id="IPR001298">
    <property type="entry name" value="Filamin/ABP280_rpt"/>
</dbReference>
<feature type="compositionally biased region" description="Polar residues" evidence="3">
    <location>
        <begin position="795"/>
        <end position="810"/>
    </location>
</feature>
<dbReference type="InterPro" id="IPR017868">
    <property type="entry name" value="Filamin/ABP280_repeat-like"/>
</dbReference>
<evidence type="ECO:0000313" key="6">
    <source>
        <dbReference type="Proteomes" id="UP001190700"/>
    </source>
</evidence>
<keyword evidence="6" id="KW-1185">Reference proteome</keyword>
<protein>
    <recommendedName>
        <fullName evidence="4">Septin-type G domain-containing protein</fullName>
    </recommendedName>
</protein>
<name>A0AAE0KZR2_9CHLO</name>
<feature type="region of interest" description="Disordered" evidence="3">
    <location>
        <begin position="791"/>
        <end position="812"/>
    </location>
</feature>
<evidence type="ECO:0000256" key="1">
    <source>
        <dbReference type="PROSITE-ProRule" id="PRU00087"/>
    </source>
</evidence>
<comment type="similarity">
    <text evidence="2">Belongs to the TRAFAC class TrmE-Era-EngA-EngB-Septin-like GTPase superfamily. Septin GTPase family.</text>
</comment>
<dbReference type="Proteomes" id="UP001190700">
    <property type="component" value="Unassembled WGS sequence"/>
</dbReference>
<reference evidence="5 6" key="1">
    <citation type="journal article" date="2015" name="Genome Biol. Evol.">
        <title>Comparative Genomics of a Bacterivorous Green Alga Reveals Evolutionary Causalities and Consequences of Phago-Mixotrophic Mode of Nutrition.</title>
        <authorList>
            <person name="Burns J.A."/>
            <person name="Paasch A."/>
            <person name="Narechania A."/>
            <person name="Kim E."/>
        </authorList>
    </citation>
    <scope>NUCLEOTIDE SEQUENCE [LARGE SCALE GENOMIC DNA]</scope>
    <source>
        <strain evidence="5 6">PLY_AMNH</strain>
    </source>
</reference>